<name>A0A6J7HH68_9ZZZZ</name>
<feature type="transmembrane region" description="Helical" evidence="2">
    <location>
        <begin position="311"/>
        <end position="330"/>
    </location>
</feature>
<feature type="domain" description="DUF2207" evidence="3">
    <location>
        <begin position="2"/>
        <end position="101"/>
    </location>
</feature>
<feature type="compositionally biased region" description="Gly residues" evidence="1">
    <location>
        <begin position="438"/>
        <end position="459"/>
    </location>
</feature>
<evidence type="ECO:0000256" key="2">
    <source>
        <dbReference type="SAM" id="Phobius"/>
    </source>
</evidence>
<dbReference type="EMBL" id="CAFBMR010000050">
    <property type="protein sequence ID" value="CAB4917996.1"/>
    <property type="molecule type" value="Genomic_DNA"/>
</dbReference>
<dbReference type="InterPro" id="IPR018702">
    <property type="entry name" value="DUF2207"/>
</dbReference>
<accession>A0A6J7HH68</accession>
<evidence type="ECO:0000259" key="4">
    <source>
        <dbReference type="Pfam" id="PF20990"/>
    </source>
</evidence>
<keyword evidence="2" id="KW-0812">Transmembrane</keyword>
<feature type="domain" description="Predicted membrane protein YciQ-like C-terminal" evidence="4">
    <location>
        <begin position="164"/>
        <end position="395"/>
    </location>
</feature>
<feature type="region of interest" description="Disordered" evidence="1">
    <location>
        <begin position="430"/>
        <end position="459"/>
    </location>
</feature>
<gene>
    <name evidence="5" type="ORF">UFOPK3610_01240</name>
</gene>
<dbReference type="Pfam" id="PF09972">
    <property type="entry name" value="DUF2207"/>
    <property type="match status" value="1"/>
</dbReference>
<keyword evidence="2" id="KW-0472">Membrane</keyword>
<organism evidence="5">
    <name type="scientific">freshwater metagenome</name>
    <dbReference type="NCBI Taxonomy" id="449393"/>
    <lineage>
        <taxon>unclassified sequences</taxon>
        <taxon>metagenomes</taxon>
        <taxon>ecological metagenomes</taxon>
    </lineage>
</organism>
<feature type="transmembrane region" description="Helical" evidence="2">
    <location>
        <begin position="407"/>
        <end position="427"/>
    </location>
</feature>
<evidence type="ECO:0000313" key="5">
    <source>
        <dbReference type="EMBL" id="CAB4917996.1"/>
    </source>
</evidence>
<feature type="transmembrane region" description="Helical" evidence="2">
    <location>
        <begin position="124"/>
        <end position="148"/>
    </location>
</feature>
<dbReference type="InterPro" id="IPR048389">
    <property type="entry name" value="YciQ-like_C"/>
</dbReference>
<dbReference type="AlphaFoldDB" id="A0A6J7HH68"/>
<reference evidence="5" key="1">
    <citation type="submission" date="2020-05" db="EMBL/GenBank/DDBJ databases">
        <authorList>
            <person name="Chiriac C."/>
            <person name="Salcher M."/>
            <person name="Ghai R."/>
            <person name="Kavagutti S V."/>
        </authorList>
    </citation>
    <scope>NUCLEOTIDE SEQUENCE</scope>
</reference>
<dbReference type="Pfam" id="PF20990">
    <property type="entry name" value="DUF2207_C"/>
    <property type="match status" value="1"/>
</dbReference>
<feature type="transmembrane region" description="Helical" evidence="2">
    <location>
        <begin position="285"/>
        <end position="305"/>
    </location>
</feature>
<keyword evidence="2" id="KW-1133">Transmembrane helix</keyword>
<evidence type="ECO:0000259" key="3">
    <source>
        <dbReference type="Pfam" id="PF09972"/>
    </source>
</evidence>
<sequence length="459" mass="47746">MYSIDYTVGGALTTIAASDNNLPAGVSAGDAELYWNFIGTQWDVYIRSAKATISGPGAPLGTKCYTGTSGSTNSCTITTDGNSVTFGPEILSPTEALTGVIAYSPNAFTAPISPDIRKGPGAQALSIALITIPIAILLAVIPIVIAIATRRRNKGVDIAFAPVRYGPPDDLRPAEIAAAWEGEVDGRALTATVLDLTARKHVTVAQQGHDQLLITWCGEATDLRPWENELLAAVLKGQPQATLGHYDPEVAAAVTSTKIQLVDEALTSGRRNPDGDKPDRPWKSLLAIGGVLSVIVLVISIWGGVPLLAAAVLPFTVMAAISGGIAAWITPRMQTRTSAKFLSEVEGFRRLLDTDAAAARREFAQKLGLTDVAVFATMLPYAIVFGLSESWVGAFPDLTPEQLHGVGYNVAGTYLLWSMVNTSTMALTSSTTAPQRSGGSGFSGGFSGGGGGGGGGGSW</sequence>
<evidence type="ECO:0000256" key="1">
    <source>
        <dbReference type="SAM" id="MobiDB-lite"/>
    </source>
</evidence>
<feature type="transmembrane region" description="Helical" evidence="2">
    <location>
        <begin position="367"/>
        <end position="387"/>
    </location>
</feature>
<protein>
    <submittedName>
        <fullName evidence="5">Unannotated protein</fullName>
    </submittedName>
</protein>
<proteinExistence type="predicted"/>